<dbReference type="Gene3D" id="1.10.10.10">
    <property type="entry name" value="Winged helix-like DNA-binding domain superfamily/Winged helix DNA-binding domain"/>
    <property type="match status" value="1"/>
</dbReference>
<dbReference type="SUPFAM" id="SSF46785">
    <property type="entry name" value="Winged helix' DNA-binding domain"/>
    <property type="match status" value="1"/>
</dbReference>
<feature type="domain" description="HTH arsR-type" evidence="5">
    <location>
        <begin position="8"/>
        <end position="102"/>
    </location>
</feature>
<keyword evidence="4" id="KW-0804">Transcription</keyword>
<dbReference type="GO" id="GO:0003700">
    <property type="term" value="F:DNA-binding transcription factor activity"/>
    <property type="evidence" value="ECO:0007669"/>
    <property type="project" value="InterPro"/>
</dbReference>
<dbReference type="CDD" id="cd00090">
    <property type="entry name" value="HTH_ARSR"/>
    <property type="match status" value="1"/>
</dbReference>
<keyword evidence="3" id="KW-0238">DNA-binding</keyword>
<dbReference type="GO" id="GO:0046685">
    <property type="term" value="P:response to arsenic-containing substance"/>
    <property type="evidence" value="ECO:0007669"/>
    <property type="project" value="UniProtKB-KW"/>
</dbReference>
<dbReference type="NCBIfam" id="NF033788">
    <property type="entry name" value="HTH_metalloreg"/>
    <property type="match status" value="1"/>
</dbReference>
<evidence type="ECO:0000313" key="7">
    <source>
        <dbReference type="Proteomes" id="UP000198233"/>
    </source>
</evidence>
<dbReference type="EMBL" id="CP022272">
    <property type="protein sequence ID" value="ASJ95518.1"/>
    <property type="molecule type" value="Genomic_DNA"/>
</dbReference>
<reference evidence="6 7" key="1">
    <citation type="submission" date="2017-06" db="EMBL/GenBank/DDBJ databases">
        <title>Complete genome sequence of Shewanella marisflavi EP1 associated with anaerobic 2,4-dinitrotoluene reduction and salt tolerance.</title>
        <authorList>
            <person name="Huang J."/>
        </authorList>
    </citation>
    <scope>NUCLEOTIDE SEQUENCE [LARGE SCALE GENOMIC DNA]</scope>
    <source>
        <strain evidence="6 7">EP1</strain>
    </source>
</reference>
<accession>A0AAC9TX36</accession>
<dbReference type="AlphaFoldDB" id="A0AAC9TX36"/>
<evidence type="ECO:0000313" key="6">
    <source>
        <dbReference type="EMBL" id="ASJ95518.1"/>
    </source>
</evidence>
<dbReference type="SMART" id="SM00418">
    <property type="entry name" value="HTH_ARSR"/>
    <property type="match status" value="1"/>
</dbReference>
<evidence type="ECO:0000256" key="2">
    <source>
        <dbReference type="ARBA" id="ARBA00023015"/>
    </source>
</evidence>
<organism evidence="6 7">
    <name type="scientific">Shewanella marisflavi</name>
    <dbReference type="NCBI Taxonomy" id="260364"/>
    <lineage>
        <taxon>Bacteria</taxon>
        <taxon>Pseudomonadati</taxon>
        <taxon>Pseudomonadota</taxon>
        <taxon>Gammaproteobacteria</taxon>
        <taxon>Alteromonadales</taxon>
        <taxon>Shewanellaceae</taxon>
        <taxon>Shewanella</taxon>
    </lineage>
</organism>
<dbReference type="InterPro" id="IPR011991">
    <property type="entry name" value="ArsR-like_HTH"/>
</dbReference>
<dbReference type="PANTHER" id="PTHR33154:SF18">
    <property type="entry name" value="ARSENICAL RESISTANCE OPERON REPRESSOR"/>
    <property type="match status" value="1"/>
</dbReference>
<dbReference type="KEGG" id="smav:CFF01_02350"/>
<dbReference type="PRINTS" id="PR00778">
    <property type="entry name" value="HTHARSR"/>
</dbReference>
<proteinExistence type="predicted"/>
<keyword evidence="2" id="KW-0805">Transcription regulation</keyword>
<dbReference type="PROSITE" id="PS50987">
    <property type="entry name" value="HTH_ARSR_2"/>
    <property type="match status" value="1"/>
</dbReference>
<evidence type="ECO:0000256" key="1">
    <source>
        <dbReference type="ARBA" id="ARBA00022849"/>
    </source>
</evidence>
<protein>
    <submittedName>
        <fullName evidence="6">Transcriptional regulator</fullName>
    </submittedName>
</protein>
<keyword evidence="1" id="KW-0059">Arsenical resistance</keyword>
<sequence>MNPKMTQTQQTRLNARAGLLKALAHPTRLWLVEQLEHQERCVCELTDGVDADISTVSKHLSQLKKAGIVTSRREGKQIYYRLETPCLLSMLSCIETALDTQTPDSCCGK</sequence>
<gene>
    <name evidence="6" type="ORF">CFF01_02350</name>
</gene>
<dbReference type="PANTHER" id="PTHR33154">
    <property type="entry name" value="TRANSCRIPTIONAL REGULATOR, ARSR FAMILY"/>
    <property type="match status" value="1"/>
</dbReference>
<dbReference type="InterPro" id="IPR051081">
    <property type="entry name" value="HTH_MetalResp_TranReg"/>
</dbReference>
<dbReference type="InterPro" id="IPR001845">
    <property type="entry name" value="HTH_ArsR_DNA-bd_dom"/>
</dbReference>
<name>A0AAC9TX36_9GAMM</name>
<evidence type="ECO:0000256" key="3">
    <source>
        <dbReference type="ARBA" id="ARBA00023125"/>
    </source>
</evidence>
<dbReference type="InterPro" id="IPR036388">
    <property type="entry name" value="WH-like_DNA-bd_sf"/>
</dbReference>
<dbReference type="Pfam" id="PF01022">
    <property type="entry name" value="HTH_5"/>
    <property type="match status" value="1"/>
</dbReference>
<dbReference type="InterPro" id="IPR036390">
    <property type="entry name" value="WH_DNA-bd_sf"/>
</dbReference>
<evidence type="ECO:0000256" key="4">
    <source>
        <dbReference type="ARBA" id="ARBA00023163"/>
    </source>
</evidence>
<dbReference type="GO" id="GO:0003677">
    <property type="term" value="F:DNA binding"/>
    <property type="evidence" value="ECO:0007669"/>
    <property type="project" value="UniProtKB-KW"/>
</dbReference>
<dbReference type="Proteomes" id="UP000198233">
    <property type="component" value="Chromosome"/>
</dbReference>
<evidence type="ECO:0000259" key="5">
    <source>
        <dbReference type="PROSITE" id="PS50987"/>
    </source>
</evidence>